<protein>
    <submittedName>
        <fullName evidence="2">Uncharacterized protein</fullName>
    </submittedName>
</protein>
<feature type="region of interest" description="Disordered" evidence="1">
    <location>
        <begin position="52"/>
        <end position="85"/>
    </location>
</feature>
<dbReference type="Proteomes" id="UP001159363">
    <property type="component" value="Chromosome 7"/>
</dbReference>
<evidence type="ECO:0000313" key="3">
    <source>
        <dbReference type="Proteomes" id="UP001159363"/>
    </source>
</evidence>
<gene>
    <name evidence="2" type="ORF">PR048_020857</name>
</gene>
<proteinExistence type="predicted"/>
<comment type="caution">
    <text evidence="2">The sequence shown here is derived from an EMBL/GenBank/DDBJ whole genome shotgun (WGS) entry which is preliminary data.</text>
</comment>
<reference evidence="2 3" key="1">
    <citation type="submission" date="2023-02" db="EMBL/GenBank/DDBJ databases">
        <title>LHISI_Scaffold_Assembly.</title>
        <authorList>
            <person name="Stuart O.P."/>
            <person name="Cleave R."/>
            <person name="Magrath M.J.L."/>
            <person name="Mikheyev A.S."/>
        </authorList>
    </citation>
    <scope>NUCLEOTIDE SEQUENCE [LARGE SCALE GENOMIC DNA]</scope>
    <source>
        <strain evidence="2">Daus_M_001</strain>
        <tissue evidence="2">Leg muscle</tissue>
    </source>
</reference>
<accession>A0ABQ9GWK6</accession>
<keyword evidence="3" id="KW-1185">Reference proteome</keyword>
<organism evidence="2 3">
    <name type="scientific">Dryococelus australis</name>
    <dbReference type="NCBI Taxonomy" id="614101"/>
    <lineage>
        <taxon>Eukaryota</taxon>
        <taxon>Metazoa</taxon>
        <taxon>Ecdysozoa</taxon>
        <taxon>Arthropoda</taxon>
        <taxon>Hexapoda</taxon>
        <taxon>Insecta</taxon>
        <taxon>Pterygota</taxon>
        <taxon>Neoptera</taxon>
        <taxon>Polyneoptera</taxon>
        <taxon>Phasmatodea</taxon>
        <taxon>Verophasmatodea</taxon>
        <taxon>Anareolatae</taxon>
        <taxon>Phasmatidae</taxon>
        <taxon>Eurycanthinae</taxon>
        <taxon>Dryococelus</taxon>
    </lineage>
</organism>
<name>A0ABQ9GWK6_9NEOP</name>
<dbReference type="EMBL" id="JARBHB010000008">
    <property type="protein sequence ID" value="KAJ8876412.1"/>
    <property type="molecule type" value="Genomic_DNA"/>
</dbReference>
<evidence type="ECO:0000313" key="2">
    <source>
        <dbReference type="EMBL" id="KAJ8876412.1"/>
    </source>
</evidence>
<sequence length="131" mass="13863">MCGSTPAVCEKRISILGGADYTTSSRLAAEPPTLCMQCILMRHNDLCLDPATASNETPLVTDADPDNQQPAPIPAPSDNTNGTALSLPPTVLPSACYHQGARQGNGWQCGGARWATLHRNTRPDHSTCYTG</sequence>
<evidence type="ECO:0000256" key="1">
    <source>
        <dbReference type="SAM" id="MobiDB-lite"/>
    </source>
</evidence>